<dbReference type="EMBL" id="RHFK02000018">
    <property type="protein sequence ID" value="TWW60516.1"/>
    <property type="molecule type" value="Genomic_DNA"/>
</dbReference>
<name>A0A5C6MZR7_9TELE</name>
<protein>
    <submittedName>
        <fullName evidence="1">Uncharacterized protein</fullName>
    </submittedName>
</protein>
<dbReference type="AlphaFoldDB" id="A0A5C6MZR7"/>
<proteinExistence type="predicted"/>
<dbReference type="Gene3D" id="3.40.50.300">
    <property type="entry name" value="P-loop containing nucleotide triphosphate hydrolases"/>
    <property type="match status" value="1"/>
</dbReference>
<reference evidence="1 2" key="1">
    <citation type="submission" date="2019-04" db="EMBL/GenBank/DDBJ databases">
        <title>Chromosome genome assembly for Takifugu flavidus.</title>
        <authorList>
            <person name="Xiao S."/>
        </authorList>
    </citation>
    <scope>NUCLEOTIDE SEQUENCE [LARGE SCALE GENOMIC DNA]</scope>
    <source>
        <strain evidence="1">HTHZ2018</strain>
        <tissue evidence="1">Muscle</tissue>
    </source>
</reference>
<dbReference type="Proteomes" id="UP000324091">
    <property type="component" value="Chromosome 5"/>
</dbReference>
<dbReference type="InterPro" id="IPR027417">
    <property type="entry name" value="P-loop_NTPase"/>
</dbReference>
<keyword evidence="2" id="KW-1185">Reference proteome</keyword>
<comment type="caution">
    <text evidence="1">The sequence shown here is derived from an EMBL/GenBank/DDBJ whole genome shotgun (WGS) entry which is preliminary data.</text>
</comment>
<evidence type="ECO:0000313" key="1">
    <source>
        <dbReference type="EMBL" id="TWW60516.1"/>
    </source>
</evidence>
<gene>
    <name evidence="1" type="ORF">D4764_05G0006060</name>
</gene>
<accession>A0A5C6MZR7</accession>
<sequence>MGRRMDGCNRAGGGRDSRRLLPVHWSPYRRELGWRLHEGDDFHPQENIDKMSKGEPLTDQTELNKCHSEASFEQMVKAAGKELLTGAKAPTLS</sequence>
<organism evidence="1 2">
    <name type="scientific">Takifugu flavidus</name>
    <name type="common">sansaifugu</name>
    <dbReference type="NCBI Taxonomy" id="433684"/>
    <lineage>
        <taxon>Eukaryota</taxon>
        <taxon>Metazoa</taxon>
        <taxon>Chordata</taxon>
        <taxon>Craniata</taxon>
        <taxon>Vertebrata</taxon>
        <taxon>Euteleostomi</taxon>
        <taxon>Actinopterygii</taxon>
        <taxon>Neopterygii</taxon>
        <taxon>Teleostei</taxon>
        <taxon>Neoteleostei</taxon>
        <taxon>Acanthomorphata</taxon>
        <taxon>Eupercaria</taxon>
        <taxon>Tetraodontiformes</taxon>
        <taxon>Tetradontoidea</taxon>
        <taxon>Tetraodontidae</taxon>
        <taxon>Takifugu</taxon>
    </lineage>
</organism>
<evidence type="ECO:0000313" key="2">
    <source>
        <dbReference type="Proteomes" id="UP000324091"/>
    </source>
</evidence>